<sequence>MEWKKVRKRGEDDLTKLRFSVPIKGATSYPAKTTYLGCCKPPSNHEQTDRRYRGNFTCFSFRQPKPIRQAARIKKTPTTTNLDNVAATYKISNDKENSGQLWFGRRTKGTLDFFVTALRSSISAKIAVISFITSKISLRSWSLSNSTSNPSGKIGSGSGSGSRWTPCCSGFGSGSRSSFDSGTGTEFSSFLKRFFKKSSLSAFLEVEAEAEAEGSSLDQQSLLEAEVDLLLIVILLVLRKDRGHWSHNQVGLRDTGLASLRGDAVPIPPLKKGLTLGLEVRKEGDDICDNPPSGICSRKTLPFNKPFGSCSILEFKNASVKNSFKSLEKRTKWVNGWVDFGAYWKRQVVGDGANPSSNLKRPIVSWGQLVDMVGDNGILAIGVQFKINPVANLKSAFRAFSITELLHSVLRKEQVIVEKTERRIAIAKGGVNCLNCSSACEVRVDGRWGNPVEGLKGGHANCIVKTGVIPPFFPRNEGGLGLWLINRKASKIVFEGTIEHLCLAIGLGVIGSVMAKLDSLGFEEGRP</sequence>
<dbReference type="Proteomes" id="UP001054821">
    <property type="component" value="Chromosome 3"/>
</dbReference>
<protein>
    <submittedName>
        <fullName evidence="2">Uncharacterized protein</fullName>
    </submittedName>
</protein>
<feature type="compositionally biased region" description="Low complexity" evidence="1">
    <location>
        <begin position="142"/>
        <end position="153"/>
    </location>
</feature>
<evidence type="ECO:0000256" key="1">
    <source>
        <dbReference type="SAM" id="MobiDB-lite"/>
    </source>
</evidence>
<reference evidence="2 3" key="1">
    <citation type="journal article" date="2022" name="G3 (Bethesda)">
        <title>Whole-genome sequence and methylome profiling of the almond [Prunus dulcis (Mill.) D.A. Webb] cultivar 'Nonpareil'.</title>
        <authorList>
            <person name="D'Amico-Willman K.M."/>
            <person name="Ouma W.Z."/>
            <person name="Meulia T."/>
            <person name="Sideli G.M."/>
            <person name="Gradziel T.M."/>
            <person name="Fresnedo-Ramirez J."/>
        </authorList>
    </citation>
    <scope>NUCLEOTIDE SEQUENCE [LARGE SCALE GENOMIC DNA]</scope>
    <source>
        <strain evidence="2">Clone GOH B32 T37-40</strain>
    </source>
</reference>
<evidence type="ECO:0000313" key="3">
    <source>
        <dbReference type="Proteomes" id="UP001054821"/>
    </source>
</evidence>
<proteinExistence type="predicted"/>
<organism evidence="2 3">
    <name type="scientific">Prunus dulcis</name>
    <name type="common">Almond</name>
    <name type="synonym">Amygdalus dulcis</name>
    <dbReference type="NCBI Taxonomy" id="3755"/>
    <lineage>
        <taxon>Eukaryota</taxon>
        <taxon>Viridiplantae</taxon>
        <taxon>Streptophyta</taxon>
        <taxon>Embryophyta</taxon>
        <taxon>Tracheophyta</taxon>
        <taxon>Spermatophyta</taxon>
        <taxon>Magnoliopsida</taxon>
        <taxon>eudicotyledons</taxon>
        <taxon>Gunneridae</taxon>
        <taxon>Pentapetalae</taxon>
        <taxon>rosids</taxon>
        <taxon>fabids</taxon>
        <taxon>Rosales</taxon>
        <taxon>Rosaceae</taxon>
        <taxon>Amygdaloideae</taxon>
        <taxon>Amygdaleae</taxon>
        <taxon>Prunus</taxon>
    </lineage>
</organism>
<accession>A0AAD4ZC30</accession>
<name>A0AAD4ZC30_PRUDU</name>
<dbReference type="EMBL" id="JAJFAZ020000003">
    <property type="protein sequence ID" value="KAI5340209.1"/>
    <property type="molecule type" value="Genomic_DNA"/>
</dbReference>
<evidence type="ECO:0000313" key="2">
    <source>
        <dbReference type="EMBL" id="KAI5340209.1"/>
    </source>
</evidence>
<gene>
    <name evidence="2" type="ORF">L3X38_019483</name>
</gene>
<comment type="caution">
    <text evidence="2">The sequence shown here is derived from an EMBL/GenBank/DDBJ whole genome shotgun (WGS) entry which is preliminary data.</text>
</comment>
<keyword evidence="3" id="KW-1185">Reference proteome</keyword>
<feature type="region of interest" description="Disordered" evidence="1">
    <location>
        <begin position="142"/>
        <end position="163"/>
    </location>
</feature>
<dbReference type="AlphaFoldDB" id="A0AAD4ZC30"/>